<keyword evidence="12" id="KW-0012">Acyltransferase</keyword>
<dbReference type="GO" id="GO:0016020">
    <property type="term" value="C:membrane"/>
    <property type="evidence" value="ECO:0007669"/>
    <property type="project" value="UniProtKB-SubCell"/>
</dbReference>
<evidence type="ECO:0000256" key="14">
    <source>
        <dbReference type="SAM" id="Phobius"/>
    </source>
</evidence>
<keyword evidence="7 14" id="KW-1133">Transmembrane helix</keyword>
<dbReference type="SMART" id="SM00563">
    <property type="entry name" value="PlsC"/>
    <property type="match status" value="1"/>
</dbReference>
<evidence type="ECO:0000256" key="13">
    <source>
        <dbReference type="SAM" id="MobiDB-lite"/>
    </source>
</evidence>
<keyword evidence="8" id="KW-0443">Lipid metabolism</keyword>
<keyword evidence="10" id="KW-0594">Phospholipid biosynthesis</keyword>
<evidence type="ECO:0000256" key="9">
    <source>
        <dbReference type="ARBA" id="ARBA00023136"/>
    </source>
</evidence>
<comment type="subcellular location">
    <subcellularLocation>
        <location evidence="1">Membrane</location>
    </subcellularLocation>
</comment>
<reference evidence="16 17" key="1">
    <citation type="journal article" date="2015" name="Genome Biol. Evol.">
        <title>Comparative Genomics of a Bacterivorous Green Alga Reveals Evolutionary Causalities and Consequences of Phago-Mixotrophic Mode of Nutrition.</title>
        <authorList>
            <person name="Burns J.A."/>
            <person name="Paasch A."/>
            <person name="Narechania A."/>
            <person name="Kim E."/>
        </authorList>
    </citation>
    <scope>NUCLEOTIDE SEQUENCE [LARGE SCALE GENOMIC DNA]</scope>
    <source>
        <strain evidence="16 17">PLY_AMNH</strain>
    </source>
</reference>
<evidence type="ECO:0000256" key="10">
    <source>
        <dbReference type="ARBA" id="ARBA00023209"/>
    </source>
</evidence>
<evidence type="ECO:0000256" key="2">
    <source>
        <dbReference type="ARBA" id="ARBA00005189"/>
    </source>
</evidence>
<name>A0AAE0L180_9CHLO</name>
<comment type="pathway">
    <text evidence="2">Lipid metabolism.</text>
</comment>
<keyword evidence="9 14" id="KW-0472">Membrane</keyword>
<dbReference type="SUPFAM" id="SSF69593">
    <property type="entry name" value="Glycerol-3-phosphate (1)-acyltransferase"/>
    <property type="match status" value="1"/>
</dbReference>
<evidence type="ECO:0000256" key="5">
    <source>
        <dbReference type="ARBA" id="ARBA00022679"/>
    </source>
</evidence>
<evidence type="ECO:0000256" key="7">
    <source>
        <dbReference type="ARBA" id="ARBA00022989"/>
    </source>
</evidence>
<gene>
    <name evidence="16" type="ORF">CYMTET_23427</name>
</gene>
<dbReference type="EMBL" id="LGRX02012045">
    <property type="protein sequence ID" value="KAK3268054.1"/>
    <property type="molecule type" value="Genomic_DNA"/>
</dbReference>
<evidence type="ECO:0000256" key="1">
    <source>
        <dbReference type="ARBA" id="ARBA00004370"/>
    </source>
</evidence>
<dbReference type="GO" id="GO:0008374">
    <property type="term" value="F:O-acyltransferase activity"/>
    <property type="evidence" value="ECO:0007669"/>
    <property type="project" value="InterPro"/>
</dbReference>
<evidence type="ECO:0000256" key="12">
    <source>
        <dbReference type="ARBA" id="ARBA00023315"/>
    </source>
</evidence>
<dbReference type="Proteomes" id="UP001190700">
    <property type="component" value="Unassembled WGS sequence"/>
</dbReference>
<keyword evidence="4" id="KW-0444">Lipid biosynthesis</keyword>
<evidence type="ECO:0000256" key="8">
    <source>
        <dbReference type="ARBA" id="ARBA00023098"/>
    </source>
</evidence>
<dbReference type="CDD" id="cd07991">
    <property type="entry name" value="LPLAT_LPCAT1-like"/>
    <property type="match status" value="1"/>
</dbReference>
<feature type="transmembrane region" description="Helical" evidence="14">
    <location>
        <begin position="52"/>
        <end position="75"/>
    </location>
</feature>
<sequence length="348" mass="39275">MAIVTVTLVPVRIVLIVILAIFVRVGIAILTLGYKPLTDDEGHLQPMGFRRWFCLSILLRPTARLALFIFGFHWIKVSGSDNLPRNAASQRGILVVANHVSMADSFYLGSRLLPSFVYRHDVARYPIIGTIALATQGLQADRANKTTGSVTAKLIYRLNKGHFSPTAIFPEGVTTNERYLLKFRTGAFVAGKPVYPVVFRYPFRYKSPYYGDGSIFHILFRLLSQIHNNMEVSFLPQYVPNEAEKADPALYAENVRQIMRAHLSDPPVYCTDCTNQEYIDFSKEVGKRGCQPEDVLTDLDHEMYKNKEPFLLFPTHIAREVAAKLDDPPRKLTAPKGEVSPRAMELEV</sequence>
<evidence type="ECO:0000313" key="17">
    <source>
        <dbReference type="Proteomes" id="UP001190700"/>
    </source>
</evidence>
<dbReference type="Pfam" id="PF01553">
    <property type="entry name" value="Acyltransferase"/>
    <property type="match status" value="1"/>
</dbReference>
<dbReference type="InterPro" id="IPR045252">
    <property type="entry name" value="LPCAT1-like"/>
</dbReference>
<feature type="domain" description="Phospholipid/glycerol acyltransferase" evidence="15">
    <location>
        <begin position="93"/>
        <end position="202"/>
    </location>
</feature>
<dbReference type="InterPro" id="IPR002123">
    <property type="entry name" value="Plipid/glycerol_acylTrfase"/>
</dbReference>
<evidence type="ECO:0000256" key="4">
    <source>
        <dbReference type="ARBA" id="ARBA00022516"/>
    </source>
</evidence>
<keyword evidence="6 14" id="KW-0812">Transmembrane</keyword>
<keyword evidence="11" id="KW-1208">Phospholipid metabolism</keyword>
<feature type="region of interest" description="Disordered" evidence="13">
    <location>
        <begin position="328"/>
        <end position="348"/>
    </location>
</feature>
<dbReference type="AlphaFoldDB" id="A0AAE0L180"/>
<evidence type="ECO:0000256" key="6">
    <source>
        <dbReference type="ARBA" id="ARBA00022692"/>
    </source>
</evidence>
<accession>A0AAE0L180</accession>
<comment type="caution">
    <text evidence="16">The sequence shown here is derived from an EMBL/GenBank/DDBJ whole genome shotgun (WGS) entry which is preliminary data.</text>
</comment>
<keyword evidence="17" id="KW-1185">Reference proteome</keyword>
<dbReference type="GO" id="GO:0008654">
    <property type="term" value="P:phospholipid biosynthetic process"/>
    <property type="evidence" value="ECO:0007669"/>
    <property type="project" value="UniProtKB-KW"/>
</dbReference>
<dbReference type="PANTHER" id="PTHR23063:SF52">
    <property type="entry name" value="LYSOPHOSPHATIDYLCHOLINE ACYLTRANSFERASE"/>
    <property type="match status" value="1"/>
</dbReference>
<feature type="transmembrane region" description="Helical" evidence="14">
    <location>
        <begin position="12"/>
        <end position="32"/>
    </location>
</feature>
<keyword evidence="5" id="KW-0808">Transferase</keyword>
<evidence type="ECO:0000256" key="3">
    <source>
        <dbReference type="ARBA" id="ARBA00008655"/>
    </source>
</evidence>
<organism evidence="16 17">
    <name type="scientific">Cymbomonas tetramitiformis</name>
    <dbReference type="NCBI Taxonomy" id="36881"/>
    <lineage>
        <taxon>Eukaryota</taxon>
        <taxon>Viridiplantae</taxon>
        <taxon>Chlorophyta</taxon>
        <taxon>Pyramimonadophyceae</taxon>
        <taxon>Pyramimonadales</taxon>
        <taxon>Pyramimonadaceae</taxon>
        <taxon>Cymbomonas</taxon>
    </lineage>
</organism>
<evidence type="ECO:0000256" key="11">
    <source>
        <dbReference type="ARBA" id="ARBA00023264"/>
    </source>
</evidence>
<comment type="similarity">
    <text evidence="3">Belongs to the 1-acyl-sn-glycerol-3-phosphate acyltransferase family.</text>
</comment>
<proteinExistence type="inferred from homology"/>
<protein>
    <recommendedName>
        <fullName evidence="15">Phospholipid/glycerol acyltransferase domain-containing protein</fullName>
    </recommendedName>
</protein>
<evidence type="ECO:0000313" key="16">
    <source>
        <dbReference type="EMBL" id="KAK3268054.1"/>
    </source>
</evidence>
<dbReference type="PANTHER" id="PTHR23063">
    <property type="entry name" value="PHOSPHOLIPID ACYLTRANSFERASE"/>
    <property type="match status" value="1"/>
</dbReference>
<evidence type="ECO:0000259" key="15">
    <source>
        <dbReference type="SMART" id="SM00563"/>
    </source>
</evidence>